<proteinExistence type="inferred from homology"/>
<dbReference type="VEuPathDB" id="AmoebaDB:NAEGRDRAFT_79285"/>
<dbReference type="Pfam" id="PF04922">
    <property type="entry name" value="DIE2_ALG10"/>
    <property type="match status" value="1"/>
</dbReference>
<comment type="similarity">
    <text evidence="3 14">Belongs to the ALG10 glucosyltransferase family.</text>
</comment>
<feature type="transmembrane region" description="Helical" evidence="14">
    <location>
        <begin position="298"/>
        <end position="320"/>
    </location>
</feature>
<evidence type="ECO:0000313" key="15">
    <source>
        <dbReference type="EMBL" id="EFC45755.1"/>
    </source>
</evidence>
<organism evidence="16">
    <name type="scientific">Naegleria gruberi</name>
    <name type="common">Amoeba</name>
    <dbReference type="NCBI Taxonomy" id="5762"/>
    <lineage>
        <taxon>Eukaryota</taxon>
        <taxon>Discoba</taxon>
        <taxon>Heterolobosea</taxon>
        <taxon>Tetramitia</taxon>
        <taxon>Eutetramitia</taxon>
        <taxon>Vahlkampfiidae</taxon>
        <taxon>Naegleria</taxon>
    </lineage>
</organism>
<dbReference type="GO" id="GO:0106073">
    <property type="term" value="F:dolichyl pyrophosphate Glc2Man9GlcNAc2 alpha-1,2-glucosyltransferase activity"/>
    <property type="evidence" value="ECO:0007669"/>
    <property type="project" value="UniProtKB-UniRule"/>
</dbReference>
<dbReference type="GeneID" id="8850477"/>
<keyword evidence="7 15" id="KW-0808">Transferase</keyword>
<keyword evidence="6 14" id="KW-0328">Glycosyltransferase</keyword>
<evidence type="ECO:0000256" key="11">
    <source>
        <dbReference type="ARBA" id="ARBA00023136"/>
    </source>
</evidence>
<feature type="transmembrane region" description="Helical" evidence="14">
    <location>
        <begin position="264"/>
        <end position="286"/>
    </location>
</feature>
<dbReference type="Proteomes" id="UP000006671">
    <property type="component" value="Unassembled WGS sequence"/>
</dbReference>
<keyword evidence="16" id="KW-1185">Reference proteome</keyword>
<comment type="function">
    <text evidence="12">Dol-P-Glc:Glc(2)Man(9)GlcNAc(2)-PP-Dol alpha-1,2-glucosyltransferase that operates in the biosynthetic pathway of dolichol-linked oligosaccharides, the glycan precursors employed in protein asparagine (N)-glycosylation. The assembly of dolichol-linked oligosaccharides begins on the cytosolic side of the endoplasmic reticulum membrane and finishes in its lumen. The sequential addition of sugars to dolichol pyrophosphate produces dolichol-linked oligosaccharides containing fourteen sugars, including two GlcNAcs, nine mannoses and three glucoses. Once assembled, the oligosaccharide is transferred from the lipid to nascent proteins by oligosaccharyltransferases. In the lumen of the endoplasmic reticulum, adds the third and last glucose residue from dolichyl phosphate glucose (Dol-P-Glc) onto the lipid-linked oligosaccharide intermediate Glc(2)Man(9)GlcNAc(2)-PP-Dol to produce Glc(3)Man(9)GlcNAc(2)-PP-Dol.</text>
</comment>
<dbReference type="GO" id="GO:0006488">
    <property type="term" value="P:dolichol-linked oligosaccharide biosynthetic process"/>
    <property type="evidence" value="ECO:0007669"/>
    <property type="project" value="UniProtKB-UniRule"/>
</dbReference>
<feature type="transmembrane region" description="Helical" evidence="14">
    <location>
        <begin position="12"/>
        <end position="32"/>
    </location>
</feature>
<gene>
    <name evidence="15" type="ORF">NAEGRDRAFT_79285</name>
</gene>
<keyword evidence="8 14" id="KW-0812">Transmembrane</keyword>
<keyword evidence="9" id="KW-0256">Endoplasmic reticulum</keyword>
<feature type="transmembrane region" description="Helical" evidence="14">
    <location>
        <begin position="425"/>
        <end position="445"/>
    </location>
</feature>
<dbReference type="InParanoid" id="D2VB91"/>
<sequence>MQPLIPEKQSFSLLILFSSLLVGSLTIIASLVNSHVPNPYMDEIFHIPQAIKFVQNRFTEWDDKITTLPGLYLFSYVYEHLGMNISSIRSYMGTSASFRSLNLIFTLLMFIVLGGLLKNYAKAFRLTLFPLTYFFAFLYYTDVGSCLFVLLSVYFARKNQIALSGLCSLIAVLFRQSNIIWAFWIVLSSIIESFESTDVEFSSGSIFTQSRKFIGGCLTNFFSILIKFWSFALLAIGFLAFVKWNNGLTVGDRSNHIATTHVSQLFYFFSFVMLMEPGIILFRYLLSLKSVIIGKWKIIVLSLLVLTPIFIYLSLNYSYVHKFILSDNRHYIFYLWRRLFKIHIIPEIQLAECIKFSPIYVLALLIIIAELRRNQKSSLWIGTFLFCTALNLIPLPLIEFRYFIIPFMILNLNTSSSDRQEFVNILWYLLINGATLYMFLFKPFVGPDGNEARFMW</sequence>
<evidence type="ECO:0000256" key="12">
    <source>
        <dbReference type="ARBA" id="ARBA00044727"/>
    </source>
</evidence>
<evidence type="ECO:0000256" key="5">
    <source>
        <dbReference type="ARBA" id="ARBA00018512"/>
    </source>
</evidence>
<feature type="transmembrane region" description="Helical" evidence="14">
    <location>
        <begin position="101"/>
        <end position="121"/>
    </location>
</feature>
<dbReference type="PANTHER" id="PTHR12989">
    <property type="entry name" value="ALPHA-1,2-GLUCOSYLTRANSFERASE ALG10"/>
    <property type="match status" value="1"/>
</dbReference>
<evidence type="ECO:0000256" key="14">
    <source>
        <dbReference type="PIRNR" id="PIRNR028810"/>
    </source>
</evidence>
<dbReference type="PANTHER" id="PTHR12989:SF10">
    <property type="entry name" value="DOL-P-GLC:GLC(2)MAN(9)GLCNAC(2)-PP-DOL ALPHA-1,2-GLUCOSYLTRANSFERASE-RELATED"/>
    <property type="match status" value="1"/>
</dbReference>
<comment type="pathway">
    <text evidence="2">Protein modification; protein glycosylation.</text>
</comment>
<keyword evidence="11 14" id="KW-0472">Membrane</keyword>
<reference evidence="15 16" key="1">
    <citation type="journal article" date="2010" name="Cell">
        <title>The genome of Naegleria gruberi illuminates early eukaryotic versatility.</title>
        <authorList>
            <person name="Fritz-Laylin L.K."/>
            <person name="Prochnik S.E."/>
            <person name="Ginger M.L."/>
            <person name="Dacks J.B."/>
            <person name="Carpenter M.L."/>
            <person name="Field M.C."/>
            <person name="Kuo A."/>
            <person name="Paredez A."/>
            <person name="Chapman J."/>
            <person name="Pham J."/>
            <person name="Shu S."/>
            <person name="Neupane R."/>
            <person name="Cipriano M."/>
            <person name="Mancuso J."/>
            <person name="Tu H."/>
            <person name="Salamov A."/>
            <person name="Lindquist E."/>
            <person name="Shapiro H."/>
            <person name="Lucas S."/>
            <person name="Grigoriev I.V."/>
            <person name="Cande W.Z."/>
            <person name="Fulton C."/>
            <person name="Rokhsar D.S."/>
            <person name="Dawson S.C."/>
        </authorList>
    </citation>
    <scope>NUCLEOTIDE SEQUENCE [LARGE SCALE GENOMIC DNA]</scope>
    <source>
        <strain evidence="15 16">NEG-M</strain>
    </source>
</reference>
<dbReference type="GO" id="GO:0005789">
    <property type="term" value="C:endoplasmic reticulum membrane"/>
    <property type="evidence" value="ECO:0007669"/>
    <property type="project" value="UniProtKB-SubCell"/>
</dbReference>
<comment type="caution">
    <text evidence="14">Lacks conserved residue(s) required for the propagation of feature annotation.</text>
</comment>
<dbReference type="OrthoDB" id="4769at2759"/>
<protein>
    <recommendedName>
        <fullName evidence="5 14">Dol-P-Glc:Glc(2)Man(9)GlcNAc(2)-PP-Dol alpha-1,2-glucosyltransferase</fullName>
        <ecNumber evidence="4 14">2.4.1.256</ecNumber>
    </recommendedName>
</protein>
<feature type="transmembrane region" description="Helical" evidence="14">
    <location>
        <begin position="340"/>
        <end position="367"/>
    </location>
</feature>
<name>D2VB91_NAEGR</name>
<evidence type="ECO:0000256" key="1">
    <source>
        <dbReference type="ARBA" id="ARBA00004477"/>
    </source>
</evidence>
<evidence type="ECO:0000256" key="13">
    <source>
        <dbReference type="ARBA" id="ARBA00048064"/>
    </source>
</evidence>
<comment type="catalytic activity">
    <reaction evidence="13">
        <text>an alpha-D-Glc-(1-&gt;3)-alpha-D-Glc-(1-&gt;3)-alpha-D-Man-(1-&gt;2)-alpha-D-Man-(1-&gt;2)-alpha-D-Man-(1-&gt;3)-[alpha-D-Man-(1-&gt;2)-alpha-D-Man-(1-&gt;3)-[alpha-D-Man-(1-&gt;2)-alpha-D-Man-(1-&gt;6)]-alpha-D-Man-(1-&gt;6)]-beta-D-Man-(1-&gt;4)-beta-D-GlcNAc-(1-&gt;4)-alpha-D-GlcNAc-diphospho-di-trans,poly-cis-dolichol + a di-trans,poly-cis-dolichyl beta-D-glucosyl phosphate = a alpha-D-Glc-(1-&gt;2)-alpha-D-Glc-(1-&gt;3)-alpha-D-Glc-(1-&gt;3)-alpha-D-Man-(1-&gt;2)-alpha-D-Man-(1-&gt;2)-alpha-D-Man-(1-&gt;3)-[alpha-D-Man-(1-&gt;2)-alpha-D-Man-(1-&gt;3)-[alpha-D-Man-(1-&gt;2)-alpha-D-Man-(1-&gt;6)]-alpha-D-Man-(1-&gt;6)]-beta-D-Man-(1-&gt;4)-beta-D-GlcNAc-(1-&gt;4)-alpha-D-GlcNAc-diphospho-di-trans,poly-cis-dolichol + a di-trans,poly-cis-dolichyl phosphate + H(+)</text>
        <dbReference type="Rhea" id="RHEA:29543"/>
        <dbReference type="Rhea" id="RHEA-COMP:19498"/>
        <dbReference type="Rhea" id="RHEA-COMP:19502"/>
        <dbReference type="Rhea" id="RHEA-COMP:19512"/>
        <dbReference type="Rhea" id="RHEA-COMP:19522"/>
        <dbReference type="ChEBI" id="CHEBI:15378"/>
        <dbReference type="ChEBI" id="CHEBI:57525"/>
        <dbReference type="ChEBI" id="CHEBI:57683"/>
        <dbReference type="ChEBI" id="CHEBI:132522"/>
        <dbReference type="ChEBI" id="CHEBI:132523"/>
        <dbReference type="EC" id="2.4.1.256"/>
    </reaction>
    <physiologicalReaction direction="left-to-right" evidence="13">
        <dbReference type="Rhea" id="RHEA:29544"/>
    </physiologicalReaction>
</comment>
<evidence type="ECO:0000256" key="4">
    <source>
        <dbReference type="ARBA" id="ARBA00011967"/>
    </source>
</evidence>
<dbReference type="RefSeq" id="XP_002678499.1">
    <property type="nucleotide sequence ID" value="XM_002678453.1"/>
</dbReference>
<comment type="subcellular location">
    <subcellularLocation>
        <location evidence="1">Endoplasmic reticulum membrane</location>
        <topology evidence="1">Multi-pass membrane protein</topology>
    </subcellularLocation>
</comment>
<dbReference type="KEGG" id="ngr:NAEGRDRAFT_79285"/>
<accession>D2VB91</accession>
<dbReference type="AlphaFoldDB" id="D2VB91"/>
<feature type="transmembrane region" description="Helical" evidence="14">
    <location>
        <begin position="133"/>
        <end position="155"/>
    </location>
</feature>
<dbReference type="eggNOG" id="KOG2642">
    <property type="taxonomic scope" value="Eukaryota"/>
</dbReference>
<evidence type="ECO:0000256" key="10">
    <source>
        <dbReference type="ARBA" id="ARBA00022989"/>
    </source>
</evidence>
<evidence type="ECO:0000256" key="8">
    <source>
        <dbReference type="ARBA" id="ARBA00022692"/>
    </source>
</evidence>
<dbReference type="FunCoup" id="D2VB91">
    <property type="interactions" value="558"/>
</dbReference>
<evidence type="ECO:0000256" key="3">
    <source>
        <dbReference type="ARBA" id="ARBA00010600"/>
    </source>
</evidence>
<dbReference type="EMBL" id="GG738861">
    <property type="protein sequence ID" value="EFC45755.1"/>
    <property type="molecule type" value="Genomic_DNA"/>
</dbReference>
<evidence type="ECO:0000256" key="2">
    <source>
        <dbReference type="ARBA" id="ARBA00004922"/>
    </source>
</evidence>
<dbReference type="EC" id="2.4.1.256" evidence="4 14"/>
<evidence type="ECO:0000256" key="6">
    <source>
        <dbReference type="ARBA" id="ARBA00022676"/>
    </source>
</evidence>
<evidence type="ECO:0000313" key="16">
    <source>
        <dbReference type="Proteomes" id="UP000006671"/>
    </source>
</evidence>
<dbReference type="InterPro" id="IPR016900">
    <property type="entry name" value="Alg10"/>
</dbReference>
<evidence type="ECO:0000256" key="7">
    <source>
        <dbReference type="ARBA" id="ARBA00022679"/>
    </source>
</evidence>
<keyword evidence="10 14" id="KW-1133">Transmembrane helix</keyword>
<feature type="transmembrane region" description="Helical" evidence="14">
    <location>
        <begin position="221"/>
        <end position="244"/>
    </location>
</feature>
<dbReference type="STRING" id="5762.D2VB91"/>
<evidence type="ECO:0000256" key="9">
    <source>
        <dbReference type="ARBA" id="ARBA00022824"/>
    </source>
</evidence>
<dbReference type="PIRSF" id="PIRSF028810">
    <property type="entry name" value="Alpha1_2_glucosyltferase_Alg10"/>
    <property type="match status" value="1"/>
</dbReference>
<feature type="transmembrane region" description="Helical" evidence="14">
    <location>
        <begin position="379"/>
        <end position="405"/>
    </location>
</feature>